<protein>
    <submittedName>
        <fullName evidence="1">Uncharacterized protein</fullName>
    </submittedName>
</protein>
<comment type="caution">
    <text evidence="1">The sequence shown here is derived from an EMBL/GenBank/DDBJ whole genome shotgun (WGS) entry which is preliminary data.</text>
</comment>
<sequence length="80" mass="8616">MVMSIASNLVGANTDNKKLEIIDLAGFLTNCGAVVEGAGTDTLYITGRRRLYGSEYKTSFSGAGCKILQLSDDILSFQQY</sequence>
<dbReference type="EMBL" id="JACEIK010001588">
    <property type="protein sequence ID" value="MCD7470610.1"/>
    <property type="molecule type" value="Genomic_DNA"/>
</dbReference>
<proteinExistence type="predicted"/>
<keyword evidence="2" id="KW-1185">Reference proteome</keyword>
<dbReference type="Proteomes" id="UP000823775">
    <property type="component" value="Unassembled WGS sequence"/>
</dbReference>
<dbReference type="SUPFAM" id="SSF55205">
    <property type="entry name" value="EPT/RTPC-like"/>
    <property type="match status" value="1"/>
</dbReference>
<dbReference type="InterPro" id="IPR036968">
    <property type="entry name" value="Enolpyruvate_Tfrase_sf"/>
</dbReference>
<gene>
    <name evidence="1" type="ORF">HAX54_010591</name>
</gene>
<dbReference type="InterPro" id="IPR013792">
    <property type="entry name" value="RNA3'P_cycl/enolpyr_Trfase_a/b"/>
</dbReference>
<dbReference type="Gene3D" id="3.65.10.10">
    <property type="entry name" value="Enolpyruvate transferase domain"/>
    <property type="match status" value="1"/>
</dbReference>
<accession>A0ABS8TI40</accession>
<reference evidence="1 2" key="1">
    <citation type="journal article" date="2021" name="BMC Genomics">
        <title>Datura genome reveals duplications of psychoactive alkaloid biosynthetic genes and high mutation rate following tissue culture.</title>
        <authorList>
            <person name="Rajewski A."/>
            <person name="Carter-House D."/>
            <person name="Stajich J."/>
            <person name="Litt A."/>
        </authorList>
    </citation>
    <scope>NUCLEOTIDE SEQUENCE [LARGE SCALE GENOMIC DNA]</scope>
    <source>
        <strain evidence="1">AR-01</strain>
    </source>
</reference>
<organism evidence="1 2">
    <name type="scientific">Datura stramonium</name>
    <name type="common">Jimsonweed</name>
    <name type="synonym">Common thornapple</name>
    <dbReference type="NCBI Taxonomy" id="4076"/>
    <lineage>
        <taxon>Eukaryota</taxon>
        <taxon>Viridiplantae</taxon>
        <taxon>Streptophyta</taxon>
        <taxon>Embryophyta</taxon>
        <taxon>Tracheophyta</taxon>
        <taxon>Spermatophyta</taxon>
        <taxon>Magnoliopsida</taxon>
        <taxon>eudicotyledons</taxon>
        <taxon>Gunneridae</taxon>
        <taxon>Pentapetalae</taxon>
        <taxon>asterids</taxon>
        <taxon>lamiids</taxon>
        <taxon>Solanales</taxon>
        <taxon>Solanaceae</taxon>
        <taxon>Solanoideae</taxon>
        <taxon>Datureae</taxon>
        <taxon>Datura</taxon>
    </lineage>
</organism>
<evidence type="ECO:0000313" key="2">
    <source>
        <dbReference type="Proteomes" id="UP000823775"/>
    </source>
</evidence>
<name>A0ABS8TI40_DATST</name>
<evidence type="ECO:0000313" key="1">
    <source>
        <dbReference type="EMBL" id="MCD7470610.1"/>
    </source>
</evidence>